<accession>A0ABD1WB96</accession>
<protein>
    <submittedName>
        <fullName evidence="2">Uncharacterized protein</fullName>
    </submittedName>
</protein>
<dbReference type="AlphaFoldDB" id="A0ABD1WB96"/>
<keyword evidence="3" id="KW-1185">Reference proteome</keyword>
<dbReference type="EMBL" id="JBFOLJ010000004">
    <property type="protein sequence ID" value="KAL2546943.1"/>
    <property type="molecule type" value="Genomic_DNA"/>
</dbReference>
<evidence type="ECO:0000313" key="2">
    <source>
        <dbReference type="EMBL" id="KAL2546943.1"/>
    </source>
</evidence>
<name>A0ABD1WB96_9LAMI</name>
<sequence>MEEKAEYAKFRNRDVREIYHRYPQLFGQAFDSDKYAMMPTKLSQRGFDGVINSGSDSPHDTLPIFAETRDSSDEGPIQLGSSSRMDIFGCHSGDKRKGSARRSKGKVKKIGSVDLSYSVEHLASVGKALAANRQNNQDDVPSCRQCINELVATGKVPKGSAIYNFALTFLVNRKNREGFAAAEEPEYKLGWIQYNFDQLHK</sequence>
<comment type="caution">
    <text evidence="2">The sequence shown here is derived from an EMBL/GenBank/DDBJ whole genome shotgun (WGS) entry which is preliminary data.</text>
</comment>
<proteinExistence type="predicted"/>
<organism evidence="2 3">
    <name type="scientific">Forsythia ovata</name>
    <dbReference type="NCBI Taxonomy" id="205694"/>
    <lineage>
        <taxon>Eukaryota</taxon>
        <taxon>Viridiplantae</taxon>
        <taxon>Streptophyta</taxon>
        <taxon>Embryophyta</taxon>
        <taxon>Tracheophyta</taxon>
        <taxon>Spermatophyta</taxon>
        <taxon>Magnoliopsida</taxon>
        <taxon>eudicotyledons</taxon>
        <taxon>Gunneridae</taxon>
        <taxon>Pentapetalae</taxon>
        <taxon>asterids</taxon>
        <taxon>lamiids</taxon>
        <taxon>Lamiales</taxon>
        <taxon>Oleaceae</taxon>
        <taxon>Forsythieae</taxon>
        <taxon>Forsythia</taxon>
    </lineage>
</organism>
<reference evidence="3" key="1">
    <citation type="submission" date="2024-07" db="EMBL/GenBank/DDBJ databases">
        <title>Two chromosome-level genome assemblies of Korean endemic species Abeliophyllum distichum and Forsythia ovata (Oleaceae).</title>
        <authorList>
            <person name="Jang H."/>
        </authorList>
    </citation>
    <scope>NUCLEOTIDE SEQUENCE [LARGE SCALE GENOMIC DNA]</scope>
</reference>
<dbReference type="Proteomes" id="UP001604277">
    <property type="component" value="Unassembled WGS sequence"/>
</dbReference>
<evidence type="ECO:0000256" key="1">
    <source>
        <dbReference type="SAM" id="MobiDB-lite"/>
    </source>
</evidence>
<gene>
    <name evidence="2" type="ORF">Fot_16176</name>
</gene>
<feature type="region of interest" description="Disordered" evidence="1">
    <location>
        <begin position="50"/>
        <end position="75"/>
    </location>
</feature>
<evidence type="ECO:0000313" key="3">
    <source>
        <dbReference type="Proteomes" id="UP001604277"/>
    </source>
</evidence>